<dbReference type="Proteomes" id="UP001164390">
    <property type="component" value="Chromosome"/>
</dbReference>
<proteinExistence type="predicted"/>
<accession>A0AA46TEK3</accession>
<dbReference type="EMBL" id="CP094970">
    <property type="protein sequence ID" value="UYM03362.1"/>
    <property type="molecule type" value="Genomic_DNA"/>
</dbReference>
<dbReference type="KEGG" id="sgrg:L0C25_12420"/>
<dbReference type="AlphaFoldDB" id="A0AA46TEK3"/>
<keyword evidence="2" id="KW-1185">Reference proteome</keyword>
<evidence type="ECO:0000313" key="2">
    <source>
        <dbReference type="Proteomes" id="UP001164390"/>
    </source>
</evidence>
<gene>
    <name evidence="1" type="ORF">L0C25_12420</name>
</gene>
<protein>
    <submittedName>
        <fullName evidence="1">Oxidoreductase</fullName>
    </submittedName>
</protein>
<sequence>MPTDDFASASRLEGVPSAFAATRDGIDSLLRDRGLRRSSPDTTAESLLRGAAATAALEGSTYDVEALRAGEGDAVTLAAVRLSTELLGLVPVWERAPLQALARLHALVAAGRVDAADLGRPVHPAGAQRLHALAQQVVRPTEAPGLVVAALVHAEVAAAGAFCSDNPIVARAAERLVLVARGVDPASVTVPESGHAQAQGAYESARSAYEGGGQVGRQQWLLYAAEAFARGAEATPLENNPRA</sequence>
<dbReference type="RefSeq" id="WP_271631967.1">
    <property type="nucleotide sequence ID" value="NZ_CP094970.1"/>
</dbReference>
<name>A0AA46TEK3_9ACTN</name>
<evidence type="ECO:0000313" key="1">
    <source>
        <dbReference type="EMBL" id="UYM03362.1"/>
    </source>
</evidence>
<organism evidence="1 2">
    <name type="scientific">Solicola gregarius</name>
    <dbReference type="NCBI Taxonomy" id="2908642"/>
    <lineage>
        <taxon>Bacteria</taxon>
        <taxon>Bacillati</taxon>
        <taxon>Actinomycetota</taxon>
        <taxon>Actinomycetes</taxon>
        <taxon>Propionibacteriales</taxon>
        <taxon>Nocardioidaceae</taxon>
        <taxon>Solicola</taxon>
    </lineage>
</organism>
<reference evidence="1" key="1">
    <citation type="submission" date="2022-01" db="EMBL/GenBank/DDBJ databases">
        <title>Nocardioidaceae gen. sp. A5X3R13.</title>
        <authorList>
            <person name="Lopez Marin M.A."/>
            <person name="Uhlik O."/>
        </authorList>
    </citation>
    <scope>NUCLEOTIDE SEQUENCE</scope>
    <source>
        <strain evidence="1">A5X3R13</strain>
    </source>
</reference>